<evidence type="ECO:0000256" key="1">
    <source>
        <dbReference type="ARBA" id="ARBA00001970"/>
    </source>
</evidence>
<evidence type="ECO:0000256" key="13">
    <source>
        <dbReference type="SAM" id="Phobius"/>
    </source>
</evidence>
<feature type="transmembrane region" description="Helical" evidence="13">
    <location>
        <begin position="20"/>
        <end position="42"/>
    </location>
</feature>
<dbReference type="GO" id="GO:0009055">
    <property type="term" value="F:electron transfer activity"/>
    <property type="evidence" value="ECO:0007669"/>
    <property type="project" value="InterPro"/>
</dbReference>
<evidence type="ECO:0000256" key="2">
    <source>
        <dbReference type="ARBA" id="ARBA00004651"/>
    </source>
</evidence>
<keyword evidence="5" id="KW-0349">Heme</keyword>
<evidence type="ECO:0000256" key="12">
    <source>
        <dbReference type="ARBA" id="ARBA00037975"/>
    </source>
</evidence>
<gene>
    <name evidence="15" type="ORF">D3M59_03255</name>
</gene>
<dbReference type="OrthoDB" id="1247465at2"/>
<dbReference type="GO" id="GO:0020037">
    <property type="term" value="F:heme binding"/>
    <property type="evidence" value="ECO:0007669"/>
    <property type="project" value="TreeGrafter"/>
</dbReference>
<comment type="subcellular location">
    <subcellularLocation>
        <location evidence="2">Cell membrane</location>
        <topology evidence="2">Multi-pass membrane protein</topology>
    </subcellularLocation>
</comment>
<dbReference type="EMBL" id="QXTF01000001">
    <property type="protein sequence ID" value="RIX32015.1"/>
    <property type="molecule type" value="Genomic_DNA"/>
</dbReference>
<evidence type="ECO:0000256" key="9">
    <source>
        <dbReference type="ARBA" id="ARBA00022989"/>
    </source>
</evidence>
<evidence type="ECO:0000256" key="4">
    <source>
        <dbReference type="ARBA" id="ARBA00022475"/>
    </source>
</evidence>
<keyword evidence="8" id="KW-0249">Electron transport</keyword>
<dbReference type="GO" id="GO:0046872">
    <property type="term" value="F:metal ion binding"/>
    <property type="evidence" value="ECO:0007669"/>
    <property type="project" value="UniProtKB-KW"/>
</dbReference>
<feature type="domain" description="Cytochrome b561 bacterial/Ni-hydrogenase" evidence="14">
    <location>
        <begin position="16"/>
        <end position="187"/>
    </location>
</feature>
<keyword evidence="10" id="KW-0408">Iron</keyword>
<protein>
    <recommendedName>
        <fullName evidence="14">Cytochrome b561 bacterial/Ni-hydrogenase domain-containing protein</fullName>
    </recommendedName>
</protein>
<dbReference type="GO" id="GO:0022904">
    <property type="term" value="P:respiratory electron transport chain"/>
    <property type="evidence" value="ECO:0007669"/>
    <property type="project" value="InterPro"/>
</dbReference>
<keyword evidence="11 13" id="KW-0472">Membrane</keyword>
<dbReference type="PANTHER" id="PTHR30529">
    <property type="entry name" value="CYTOCHROME B561"/>
    <property type="match status" value="1"/>
</dbReference>
<dbReference type="Gene3D" id="1.20.950.20">
    <property type="entry name" value="Transmembrane di-heme cytochromes, Chain C"/>
    <property type="match status" value="1"/>
</dbReference>
<name>A0A418Q249_9SPHN</name>
<dbReference type="GO" id="GO:0005886">
    <property type="term" value="C:plasma membrane"/>
    <property type="evidence" value="ECO:0007669"/>
    <property type="project" value="UniProtKB-SubCell"/>
</dbReference>
<dbReference type="AlphaFoldDB" id="A0A418Q249"/>
<feature type="transmembrane region" description="Helical" evidence="13">
    <location>
        <begin position="101"/>
        <end position="120"/>
    </location>
</feature>
<keyword evidence="9 13" id="KW-1133">Transmembrane helix</keyword>
<evidence type="ECO:0000313" key="15">
    <source>
        <dbReference type="EMBL" id="RIX32015.1"/>
    </source>
</evidence>
<keyword evidence="3" id="KW-0813">Transport</keyword>
<sequence>MSDYMVQESTGSQAVRYRKIVMWIHWITAVLLIMQVYIGFTFHDLPRGSEERAFVFGWHKTWGALILLFALLRLAVRLMNPPPPYPSDYPKLKRFIAVWNHRLFYILLLALPLTGLAAVSGRAENGWVPLQLGLQVPAIPGISPENEFGDVHETLVFITLALIVLHVGAALYNQFVDRGPVAGRMWPFRANRDA</sequence>
<organism evidence="15 16">
    <name type="scientific">Sphingomonas edaphi</name>
    <dbReference type="NCBI Taxonomy" id="2315689"/>
    <lineage>
        <taxon>Bacteria</taxon>
        <taxon>Pseudomonadati</taxon>
        <taxon>Pseudomonadota</taxon>
        <taxon>Alphaproteobacteria</taxon>
        <taxon>Sphingomonadales</taxon>
        <taxon>Sphingomonadaceae</taxon>
        <taxon>Sphingomonas</taxon>
    </lineage>
</organism>
<evidence type="ECO:0000259" key="14">
    <source>
        <dbReference type="Pfam" id="PF01292"/>
    </source>
</evidence>
<dbReference type="Pfam" id="PF01292">
    <property type="entry name" value="Ni_hydr_CYTB"/>
    <property type="match status" value="1"/>
</dbReference>
<accession>A0A418Q249</accession>
<feature type="transmembrane region" description="Helical" evidence="13">
    <location>
        <begin position="155"/>
        <end position="175"/>
    </location>
</feature>
<dbReference type="Proteomes" id="UP000285023">
    <property type="component" value="Unassembled WGS sequence"/>
</dbReference>
<comment type="cofactor">
    <cofactor evidence="1">
        <name>heme b</name>
        <dbReference type="ChEBI" id="CHEBI:60344"/>
    </cofactor>
</comment>
<proteinExistence type="inferred from homology"/>
<keyword evidence="7" id="KW-0479">Metal-binding</keyword>
<dbReference type="RefSeq" id="WP_119531543.1">
    <property type="nucleotide sequence ID" value="NZ_QXTF01000001.1"/>
</dbReference>
<evidence type="ECO:0000313" key="16">
    <source>
        <dbReference type="Proteomes" id="UP000285023"/>
    </source>
</evidence>
<comment type="similarity">
    <text evidence="12">Belongs to the cytochrome b561 family.</text>
</comment>
<dbReference type="PANTHER" id="PTHR30529:SF1">
    <property type="entry name" value="CYTOCHROME B561 HOMOLOG 2"/>
    <property type="match status" value="1"/>
</dbReference>
<comment type="caution">
    <text evidence="15">The sequence shown here is derived from an EMBL/GenBank/DDBJ whole genome shotgun (WGS) entry which is preliminary data.</text>
</comment>
<keyword evidence="16" id="KW-1185">Reference proteome</keyword>
<dbReference type="SUPFAM" id="SSF81342">
    <property type="entry name" value="Transmembrane di-heme cytochromes"/>
    <property type="match status" value="1"/>
</dbReference>
<dbReference type="InterPro" id="IPR011577">
    <property type="entry name" value="Cyt_b561_bac/Ni-Hgenase"/>
</dbReference>
<dbReference type="InterPro" id="IPR052168">
    <property type="entry name" value="Cytochrome_b561_oxidase"/>
</dbReference>
<feature type="transmembrane region" description="Helical" evidence="13">
    <location>
        <begin position="62"/>
        <end position="80"/>
    </location>
</feature>
<evidence type="ECO:0000256" key="10">
    <source>
        <dbReference type="ARBA" id="ARBA00023004"/>
    </source>
</evidence>
<evidence type="ECO:0000256" key="5">
    <source>
        <dbReference type="ARBA" id="ARBA00022617"/>
    </source>
</evidence>
<keyword evidence="4" id="KW-1003">Cell membrane</keyword>
<reference evidence="15 16" key="1">
    <citation type="submission" date="2018-09" db="EMBL/GenBank/DDBJ databases">
        <title>Sphingomonas sp. DAC4.</title>
        <authorList>
            <person name="Seo T."/>
        </authorList>
    </citation>
    <scope>NUCLEOTIDE SEQUENCE [LARGE SCALE GENOMIC DNA]</scope>
    <source>
        <strain evidence="15 16">DAC4</strain>
    </source>
</reference>
<keyword evidence="6 13" id="KW-0812">Transmembrane</keyword>
<dbReference type="InterPro" id="IPR016174">
    <property type="entry name" value="Di-haem_cyt_TM"/>
</dbReference>
<evidence type="ECO:0000256" key="6">
    <source>
        <dbReference type="ARBA" id="ARBA00022692"/>
    </source>
</evidence>
<evidence type="ECO:0000256" key="3">
    <source>
        <dbReference type="ARBA" id="ARBA00022448"/>
    </source>
</evidence>
<evidence type="ECO:0000256" key="7">
    <source>
        <dbReference type="ARBA" id="ARBA00022723"/>
    </source>
</evidence>
<evidence type="ECO:0000256" key="11">
    <source>
        <dbReference type="ARBA" id="ARBA00023136"/>
    </source>
</evidence>
<evidence type="ECO:0000256" key="8">
    <source>
        <dbReference type="ARBA" id="ARBA00022982"/>
    </source>
</evidence>